<evidence type="ECO:0000256" key="6">
    <source>
        <dbReference type="ARBA" id="ARBA00022723"/>
    </source>
</evidence>
<dbReference type="RefSeq" id="WP_162363528.1">
    <property type="nucleotide sequence ID" value="NZ_CP047591.1"/>
</dbReference>
<keyword evidence="8 10" id="KW-0411">Iron-sulfur</keyword>
<dbReference type="InterPro" id="IPR058240">
    <property type="entry name" value="rSAM_sf"/>
</dbReference>
<evidence type="ECO:0000256" key="10">
    <source>
        <dbReference type="HAMAP-Rule" id="MF_01865"/>
    </source>
</evidence>
<protein>
    <recommendedName>
        <fullName evidence="10">Ribosomal protein uS12 methylthiotransferase RimO</fullName>
        <shortName evidence="10">uS12 MTTase</shortName>
        <shortName evidence="10">uS12 methylthiotransferase</shortName>
        <ecNumber evidence="10">2.8.4.4</ecNumber>
    </recommendedName>
    <alternativeName>
        <fullName evidence="10">Ribosomal protein uS12 (aspartate-C(3))-methylthiotransferase</fullName>
    </alternativeName>
    <alternativeName>
        <fullName evidence="10">Ribosome maturation factor RimO</fullName>
    </alternativeName>
</protein>
<evidence type="ECO:0000313" key="14">
    <source>
        <dbReference type="EMBL" id="QHI73765.1"/>
    </source>
</evidence>
<dbReference type="SMART" id="SM00729">
    <property type="entry name" value="Elp3"/>
    <property type="match status" value="1"/>
</dbReference>
<comment type="cofactor">
    <cofactor evidence="10">
        <name>[4Fe-4S] cluster</name>
        <dbReference type="ChEBI" id="CHEBI:49883"/>
    </cofactor>
    <text evidence="10">Binds 2 [4Fe-4S] clusters. One cluster is coordinated with 3 cysteines and an exchangeable S-adenosyl-L-methionine.</text>
</comment>
<dbReference type="SFLD" id="SFLDS00029">
    <property type="entry name" value="Radical_SAM"/>
    <property type="match status" value="1"/>
</dbReference>
<organism evidence="14 15">
    <name type="scientific">Aminipila terrae</name>
    <dbReference type="NCBI Taxonomy" id="2697030"/>
    <lineage>
        <taxon>Bacteria</taxon>
        <taxon>Bacillati</taxon>
        <taxon>Bacillota</taxon>
        <taxon>Clostridia</taxon>
        <taxon>Peptostreptococcales</taxon>
        <taxon>Anaerovoracaceae</taxon>
        <taxon>Aminipila</taxon>
    </lineage>
</organism>
<accession>A0A6P1MRY3</accession>
<dbReference type="FunFam" id="3.80.30.20:FF:000001">
    <property type="entry name" value="tRNA-2-methylthio-N(6)-dimethylallyladenosine synthase 2"/>
    <property type="match status" value="1"/>
</dbReference>
<dbReference type="SFLD" id="SFLDG01061">
    <property type="entry name" value="methylthiotransferase"/>
    <property type="match status" value="1"/>
</dbReference>
<dbReference type="InterPro" id="IPR038135">
    <property type="entry name" value="Methylthiotransferase_N_sf"/>
</dbReference>
<evidence type="ECO:0000313" key="15">
    <source>
        <dbReference type="Proteomes" id="UP000463883"/>
    </source>
</evidence>
<dbReference type="AlphaFoldDB" id="A0A6P1MRY3"/>
<comment type="function">
    <text evidence="1">Catalyzes the methylthiolation of N6-(dimethylallyl)adenosine (i(6)A), leading to the formation of 2-methylthio-N6-(dimethylallyl)adenosine (ms(2)i(6)A) at position 37 in tRNAs that read codons beginning with uridine.</text>
</comment>
<dbReference type="GO" id="GO:0103039">
    <property type="term" value="F:protein methylthiotransferase activity"/>
    <property type="evidence" value="ECO:0007669"/>
    <property type="project" value="UniProtKB-EC"/>
</dbReference>
<dbReference type="FunFam" id="3.40.50.12160:FF:000003">
    <property type="entry name" value="CDK5 regulatory subunit-associated protein 1"/>
    <property type="match status" value="1"/>
</dbReference>
<dbReference type="GO" id="GO:0005840">
    <property type="term" value="C:ribosome"/>
    <property type="evidence" value="ECO:0007669"/>
    <property type="project" value="UniProtKB-KW"/>
</dbReference>
<dbReference type="Gene3D" id="3.80.30.20">
    <property type="entry name" value="tm_1862 like domain"/>
    <property type="match status" value="1"/>
</dbReference>
<dbReference type="NCBIfam" id="TIGR00089">
    <property type="entry name" value="MiaB/RimO family radical SAM methylthiotransferase"/>
    <property type="match status" value="1"/>
</dbReference>
<dbReference type="EMBL" id="CP047591">
    <property type="protein sequence ID" value="QHI73765.1"/>
    <property type="molecule type" value="Genomic_DNA"/>
</dbReference>
<evidence type="ECO:0000256" key="5">
    <source>
        <dbReference type="ARBA" id="ARBA00022691"/>
    </source>
</evidence>
<feature type="binding site" evidence="10">
    <location>
        <position position="56"/>
    </location>
    <ligand>
        <name>[4Fe-4S] cluster</name>
        <dbReference type="ChEBI" id="CHEBI:49883"/>
        <label>1</label>
    </ligand>
</feature>
<comment type="similarity">
    <text evidence="10">Belongs to the methylthiotransferase family. RimO subfamily.</text>
</comment>
<keyword evidence="6 10" id="KW-0479">Metal-binding</keyword>
<keyword evidence="5 10" id="KW-0949">S-adenosyl-L-methionine</keyword>
<evidence type="ECO:0000256" key="9">
    <source>
        <dbReference type="ARBA" id="ARBA00051425"/>
    </source>
</evidence>
<dbReference type="NCBIfam" id="TIGR01125">
    <property type="entry name" value="30S ribosomal protein S12 methylthiotransferase RimO"/>
    <property type="match status" value="1"/>
</dbReference>
<dbReference type="InterPro" id="IPR006638">
    <property type="entry name" value="Elp3/MiaA/NifB-like_rSAM"/>
</dbReference>
<dbReference type="PROSITE" id="PS50926">
    <property type="entry name" value="TRAM"/>
    <property type="match status" value="1"/>
</dbReference>
<feature type="domain" description="TRAM" evidence="11">
    <location>
        <begin position="383"/>
        <end position="449"/>
    </location>
</feature>
<sequence>MNNKKENQKKYNIYLCTLGCPKNANDSEMAAGILEEKGHCIVNSPVDSDAIIVNTCGFINDAKKESIAKIFEMADLKEDENKKRLLIVSGCLSKRYGDDLFKEMPEVDIFIGVNEYHELPEILEKHQTDREIYIYDCNQQFQETTNRKLNENPYTATIKIAEGCDNICAYCIIPHIRGHYRSRKEEDILQEAEMLAENGCRELILIAQDVTAYGCDLYGEFRLAQLVKKLCRIDKLQWIRLMYCYEDRITDELIEVMASEKKVCHYIDIPIQHSSDKILKLMNRRSTHESIMNKIHKLRQAMPDITIRTTLITGFPGETREEFDELYDFVETTKFERLGVFAYSKEEGTPAADMKGQVRSDVKEKRKDSIMRLQLEISLASNQQRIGQVLQVLVEEQDEEGAYVGRTQYDAPEIDNSVIFNSDKVLKPGDMVMVRITDAFDYDLVGVEV</sequence>
<reference evidence="14 15" key="1">
    <citation type="submission" date="2020-01" db="EMBL/GenBank/DDBJ databases">
        <title>Genomic analysis of Aminipila sp. CBA3637.</title>
        <authorList>
            <person name="Kim Y.B."/>
            <person name="Roh S.W."/>
        </authorList>
    </citation>
    <scope>NUCLEOTIDE SEQUENCE [LARGE SCALE GENOMIC DNA]</scope>
    <source>
        <strain evidence="14 15">CBA3637</strain>
    </source>
</reference>
<dbReference type="InterPro" id="IPR002792">
    <property type="entry name" value="TRAM_dom"/>
</dbReference>
<dbReference type="GO" id="GO:0035599">
    <property type="term" value="F:aspartic acid methylthiotransferase activity"/>
    <property type="evidence" value="ECO:0007669"/>
    <property type="project" value="TreeGrafter"/>
</dbReference>
<keyword evidence="14" id="KW-0687">Ribonucleoprotein</keyword>
<dbReference type="InterPro" id="IPR013848">
    <property type="entry name" value="Methylthiotransferase_N"/>
</dbReference>
<dbReference type="Gene3D" id="3.40.50.12160">
    <property type="entry name" value="Methylthiotransferase, N-terminal domain"/>
    <property type="match status" value="1"/>
</dbReference>
<evidence type="ECO:0000256" key="7">
    <source>
        <dbReference type="ARBA" id="ARBA00023004"/>
    </source>
</evidence>
<evidence type="ECO:0000256" key="8">
    <source>
        <dbReference type="ARBA" id="ARBA00023014"/>
    </source>
</evidence>
<dbReference type="CDD" id="cd01335">
    <property type="entry name" value="Radical_SAM"/>
    <property type="match status" value="1"/>
</dbReference>
<name>A0A6P1MRY3_9FIRM</name>
<feature type="domain" description="Radical SAM core" evidence="13">
    <location>
        <begin position="150"/>
        <end position="380"/>
    </location>
</feature>
<dbReference type="InterPro" id="IPR007197">
    <property type="entry name" value="rSAM"/>
</dbReference>
<dbReference type="PROSITE" id="PS51918">
    <property type="entry name" value="RADICAL_SAM"/>
    <property type="match status" value="1"/>
</dbReference>
<dbReference type="GO" id="GO:0046872">
    <property type="term" value="F:metal ion binding"/>
    <property type="evidence" value="ECO:0007669"/>
    <property type="project" value="UniProtKB-KW"/>
</dbReference>
<dbReference type="GO" id="GO:0051539">
    <property type="term" value="F:4 iron, 4 sulfur cluster binding"/>
    <property type="evidence" value="ECO:0007669"/>
    <property type="project" value="UniProtKB-UniRule"/>
</dbReference>
<dbReference type="Gene3D" id="2.40.50.140">
    <property type="entry name" value="Nucleic acid-binding proteins"/>
    <property type="match status" value="1"/>
</dbReference>
<keyword evidence="2 10" id="KW-0004">4Fe-4S</keyword>
<keyword evidence="3 10" id="KW-0963">Cytoplasm</keyword>
<feature type="binding site" evidence="10">
    <location>
        <position position="168"/>
    </location>
    <ligand>
        <name>[4Fe-4S] cluster</name>
        <dbReference type="ChEBI" id="CHEBI:49883"/>
        <label>2</label>
        <note>4Fe-4S-S-AdoMet</note>
    </ligand>
</feature>
<dbReference type="InterPro" id="IPR023404">
    <property type="entry name" value="rSAM_horseshoe"/>
</dbReference>
<dbReference type="InterPro" id="IPR005839">
    <property type="entry name" value="Methylthiotransferase"/>
</dbReference>
<dbReference type="InterPro" id="IPR005840">
    <property type="entry name" value="Ribosomal_uS12_MeSTrfase_RimO"/>
</dbReference>
<comment type="subcellular location">
    <subcellularLocation>
        <location evidence="10">Cytoplasm</location>
    </subcellularLocation>
</comment>
<dbReference type="Pfam" id="PF04055">
    <property type="entry name" value="Radical_SAM"/>
    <property type="match status" value="1"/>
</dbReference>
<keyword evidence="15" id="KW-1185">Reference proteome</keyword>
<dbReference type="Pfam" id="PF00919">
    <property type="entry name" value="UPF0004"/>
    <property type="match status" value="1"/>
</dbReference>
<keyword evidence="7 10" id="KW-0408">Iron</keyword>
<dbReference type="SFLD" id="SFLDF00274">
    <property type="entry name" value="ribosomal_protein_S12_methylth"/>
    <property type="match status" value="1"/>
</dbReference>
<evidence type="ECO:0000259" key="13">
    <source>
        <dbReference type="PROSITE" id="PS51918"/>
    </source>
</evidence>
<dbReference type="Pfam" id="PF18693">
    <property type="entry name" value="TRAM_2"/>
    <property type="match status" value="1"/>
</dbReference>
<keyword evidence="4 10" id="KW-0808">Transferase</keyword>
<dbReference type="GO" id="GO:0035597">
    <property type="term" value="F:tRNA-2-methylthio-N(6)-dimethylallyladenosine(37) synthase activity"/>
    <property type="evidence" value="ECO:0007669"/>
    <property type="project" value="UniProtKB-EC"/>
</dbReference>
<proteinExistence type="inferred from homology"/>
<dbReference type="SUPFAM" id="SSF102114">
    <property type="entry name" value="Radical SAM enzymes"/>
    <property type="match status" value="1"/>
</dbReference>
<feature type="binding site" evidence="10">
    <location>
        <position position="164"/>
    </location>
    <ligand>
        <name>[4Fe-4S] cluster</name>
        <dbReference type="ChEBI" id="CHEBI:49883"/>
        <label>2</label>
        <note>4Fe-4S-S-AdoMet</note>
    </ligand>
</feature>
<dbReference type="Proteomes" id="UP000463883">
    <property type="component" value="Chromosome"/>
</dbReference>
<dbReference type="HAMAP" id="MF_01865">
    <property type="entry name" value="MTTase_RimO"/>
    <property type="match status" value="1"/>
</dbReference>
<comment type="catalytic activity">
    <reaction evidence="9">
        <text>N(6)-dimethylallyladenosine(37) in tRNA + (sulfur carrier)-SH + AH2 + 2 S-adenosyl-L-methionine = 2-methylsulfanyl-N(6)-dimethylallyladenosine(37) in tRNA + (sulfur carrier)-H + 5'-deoxyadenosine + L-methionine + A + S-adenosyl-L-homocysteine + 2 H(+)</text>
        <dbReference type="Rhea" id="RHEA:37067"/>
        <dbReference type="Rhea" id="RHEA-COMP:10375"/>
        <dbReference type="Rhea" id="RHEA-COMP:10376"/>
        <dbReference type="Rhea" id="RHEA-COMP:14737"/>
        <dbReference type="Rhea" id="RHEA-COMP:14739"/>
        <dbReference type="ChEBI" id="CHEBI:13193"/>
        <dbReference type="ChEBI" id="CHEBI:15378"/>
        <dbReference type="ChEBI" id="CHEBI:17319"/>
        <dbReference type="ChEBI" id="CHEBI:17499"/>
        <dbReference type="ChEBI" id="CHEBI:29917"/>
        <dbReference type="ChEBI" id="CHEBI:57844"/>
        <dbReference type="ChEBI" id="CHEBI:57856"/>
        <dbReference type="ChEBI" id="CHEBI:59789"/>
        <dbReference type="ChEBI" id="CHEBI:64428"/>
        <dbReference type="ChEBI" id="CHEBI:74415"/>
        <dbReference type="ChEBI" id="CHEBI:74417"/>
        <dbReference type="EC" id="2.8.4.3"/>
    </reaction>
</comment>
<dbReference type="PANTHER" id="PTHR43837">
    <property type="entry name" value="RIBOSOMAL PROTEIN S12 METHYLTHIOTRANSFERASE RIMO"/>
    <property type="match status" value="1"/>
</dbReference>
<dbReference type="InterPro" id="IPR020612">
    <property type="entry name" value="Methylthiotransferase_CS"/>
</dbReference>
<gene>
    <name evidence="10 14" type="primary">rimO</name>
    <name evidence="14" type="ORF">Ami3637_16485</name>
</gene>
<evidence type="ECO:0000256" key="2">
    <source>
        <dbReference type="ARBA" id="ARBA00022485"/>
    </source>
</evidence>
<evidence type="ECO:0000259" key="11">
    <source>
        <dbReference type="PROSITE" id="PS50926"/>
    </source>
</evidence>
<comment type="function">
    <text evidence="10">Catalyzes the methylthiolation of an aspartic acid residue of ribosomal protein uS12.</text>
</comment>
<feature type="binding site" evidence="10">
    <location>
        <position position="20"/>
    </location>
    <ligand>
        <name>[4Fe-4S] cluster</name>
        <dbReference type="ChEBI" id="CHEBI:49883"/>
        <label>1</label>
    </ligand>
</feature>
<dbReference type="KEGG" id="amic:Ami3637_16485"/>
<dbReference type="SFLD" id="SFLDG01082">
    <property type="entry name" value="B12-binding_domain_containing"/>
    <property type="match status" value="1"/>
</dbReference>
<evidence type="ECO:0000259" key="12">
    <source>
        <dbReference type="PROSITE" id="PS51449"/>
    </source>
</evidence>
<comment type="catalytic activity">
    <reaction evidence="10">
        <text>L-aspartate(89)-[ribosomal protein uS12]-hydrogen + (sulfur carrier)-SH + AH2 + 2 S-adenosyl-L-methionine = 3-methylsulfanyl-L-aspartate(89)-[ribosomal protein uS12]-hydrogen + (sulfur carrier)-H + 5'-deoxyadenosine + L-methionine + A + S-adenosyl-L-homocysteine + 2 H(+)</text>
        <dbReference type="Rhea" id="RHEA:37087"/>
        <dbReference type="Rhea" id="RHEA-COMP:10460"/>
        <dbReference type="Rhea" id="RHEA-COMP:10461"/>
        <dbReference type="Rhea" id="RHEA-COMP:14737"/>
        <dbReference type="Rhea" id="RHEA-COMP:14739"/>
        <dbReference type="ChEBI" id="CHEBI:13193"/>
        <dbReference type="ChEBI" id="CHEBI:15378"/>
        <dbReference type="ChEBI" id="CHEBI:17319"/>
        <dbReference type="ChEBI" id="CHEBI:17499"/>
        <dbReference type="ChEBI" id="CHEBI:29917"/>
        <dbReference type="ChEBI" id="CHEBI:29961"/>
        <dbReference type="ChEBI" id="CHEBI:57844"/>
        <dbReference type="ChEBI" id="CHEBI:57856"/>
        <dbReference type="ChEBI" id="CHEBI:59789"/>
        <dbReference type="ChEBI" id="CHEBI:64428"/>
        <dbReference type="ChEBI" id="CHEBI:73599"/>
        <dbReference type="EC" id="2.8.4.4"/>
    </reaction>
</comment>
<dbReference type="PANTHER" id="PTHR43837:SF1">
    <property type="entry name" value="RIBOSOMAL PROTEIN US12 METHYLTHIOTRANSFERASE RIMO"/>
    <property type="match status" value="1"/>
</dbReference>
<evidence type="ECO:0000256" key="1">
    <source>
        <dbReference type="ARBA" id="ARBA00003234"/>
    </source>
</evidence>
<evidence type="ECO:0000256" key="4">
    <source>
        <dbReference type="ARBA" id="ARBA00022679"/>
    </source>
</evidence>
<keyword evidence="14" id="KW-0689">Ribosomal protein</keyword>
<evidence type="ECO:0000256" key="3">
    <source>
        <dbReference type="ARBA" id="ARBA00022490"/>
    </source>
</evidence>
<feature type="binding site" evidence="10">
    <location>
        <position position="91"/>
    </location>
    <ligand>
        <name>[4Fe-4S] cluster</name>
        <dbReference type="ChEBI" id="CHEBI:49883"/>
        <label>1</label>
    </ligand>
</feature>
<dbReference type="PROSITE" id="PS51449">
    <property type="entry name" value="MTTASE_N"/>
    <property type="match status" value="1"/>
</dbReference>
<feature type="binding site" evidence="10">
    <location>
        <position position="171"/>
    </location>
    <ligand>
        <name>[4Fe-4S] cluster</name>
        <dbReference type="ChEBI" id="CHEBI:49883"/>
        <label>2</label>
        <note>4Fe-4S-S-AdoMet</note>
    </ligand>
</feature>
<dbReference type="EC" id="2.8.4.4" evidence="10"/>
<dbReference type="InterPro" id="IPR012340">
    <property type="entry name" value="NA-bd_OB-fold"/>
</dbReference>
<dbReference type="GO" id="GO:0005829">
    <property type="term" value="C:cytosol"/>
    <property type="evidence" value="ECO:0007669"/>
    <property type="project" value="TreeGrafter"/>
</dbReference>
<dbReference type="PROSITE" id="PS01278">
    <property type="entry name" value="MTTASE_RADICAL"/>
    <property type="match status" value="1"/>
</dbReference>
<feature type="domain" description="MTTase N-terminal" evidence="12">
    <location>
        <begin position="11"/>
        <end position="128"/>
    </location>
</feature>